<feature type="region of interest" description="Disordered" evidence="1">
    <location>
        <begin position="128"/>
        <end position="181"/>
    </location>
</feature>
<gene>
    <name evidence="2" type="ORF">CEXT_309711</name>
</gene>
<dbReference type="AlphaFoldDB" id="A0AAV4NFD9"/>
<protein>
    <submittedName>
        <fullName evidence="2">Uncharacterized protein</fullName>
    </submittedName>
</protein>
<comment type="caution">
    <text evidence="2">The sequence shown here is derived from an EMBL/GenBank/DDBJ whole genome shotgun (WGS) entry which is preliminary data.</text>
</comment>
<evidence type="ECO:0000313" key="2">
    <source>
        <dbReference type="EMBL" id="GIX83446.1"/>
    </source>
</evidence>
<dbReference type="Proteomes" id="UP001054945">
    <property type="component" value="Unassembled WGS sequence"/>
</dbReference>
<dbReference type="EMBL" id="BPLR01020867">
    <property type="protein sequence ID" value="GIX83446.1"/>
    <property type="molecule type" value="Genomic_DNA"/>
</dbReference>
<proteinExistence type="predicted"/>
<reference evidence="2 3" key="1">
    <citation type="submission" date="2021-06" db="EMBL/GenBank/DDBJ databases">
        <title>Caerostris extrusa draft genome.</title>
        <authorList>
            <person name="Kono N."/>
            <person name="Arakawa K."/>
        </authorList>
    </citation>
    <scope>NUCLEOTIDE SEQUENCE [LARGE SCALE GENOMIC DNA]</scope>
</reference>
<organism evidence="2 3">
    <name type="scientific">Caerostris extrusa</name>
    <name type="common">Bark spider</name>
    <name type="synonym">Caerostris bankana</name>
    <dbReference type="NCBI Taxonomy" id="172846"/>
    <lineage>
        <taxon>Eukaryota</taxon>
        <taxon>Metazoa</taxon>
        <taxon>Ecdysozoa</taxon>
        <taxon>Arthropoda</taxon>
        <taxon>Chelicerata</taxon>
        <taxon>Arachnida</taxon>
        <taxon>Araneae</taxon>
        <taxon>Araneomorphae</taxon>
        <taxon>Entelegynae</taxon>
        <taxon>Araneoidea</taxon>
        <taxon>Araneidae</taxon>
        <taxon>Caerostris</taxon>
    </lineage>
</organism>
<keyword evidence="3" id="KW-1185">Reference proteome</keyword>
<accession>A0AAV4NFD9</accession>
<name>A0AAV4NFD9_CAEEX</name>
<feature type="region of interest" description="Disordered" evidence="1">
    <location>
        <begin position="25"/>
        <end position="108"/>
    </location>
</feature>
<sequence>MPPPGFKLEACNTKTQSASYLTTRPTTFVGDKHPSERKKRKNRFQKNKSRILNQNNCIPKNPMGNQITPPVLRLKCSENRKGSSSWNDAIQPFRIPRAPRLGEGSHKEGTLQCLGGNFDAYSEPVKKVDPTDATHAKISNWVEDEEAKGSVKEAEGKKTPYQIKSNRKRSSRLFVSEKGRG</sequence>
<feature type="compositionally biased region" description="Basic and acidic residues" evidence="1">
    <location>
        <begin position="147"/>
        <end position="158"/>
    </location>
</feature>
<evidence type="ECO:0000313" key="3">
    <source>
        <dbReference type="Proteomes" id="UP001054945"/>
    </source>
</evidence>
<feature type="compositionally biased region" description="Polar residues" evidence="1">
    <location>
        <begin position="51"/>
        <end position="68"/>
    </location>
</feature>
<evidence type="ECO:0000256" key="1">
    <source>
        <dbReference type="SAM" id="MobiDB-lite"/>
    </source>
</evidence>
<feature type="compositionally biased region" description="Basic residues" evidence="1">
    <location>
        <begin position="35"/>
        <end position="49"/>
    </location>
</feature>